<dbReference type="GO" id="GO:0000270">
    <property type="term" value="P:peptidoglycan metabolic process"/>
    <property type="evidence" value="ECO:0007669"/>
    <property type="project" value="UniProtKB-UniRule"/>
</dbReference>
<dbReference type="Gene3D" id="3.30.70.1070">
    <property type="entry name" value="Sporulation related repeat"/>
    <property type="match status" value="1"/>
</dbReference>
<dbReference type="InterPro" id="IPR009009">
    <property type="entry name" value="RlpA-like_DPBB"/>
</dbReference>
<feature type="region of interest" description="Disordered" evidence="2">
    <location>
        <begin position="227"/>
        <end position="249"/>
    </location>
</feature>
<evidence type="ECO:0000313" key="5">
    <source>
        <dbReference type="Proteomes" id="UP000317078"/>
    </source>
</evidence>
<dbReference type="Proteomes" id="UP000317078">
    <property type="component" value="Unassembled WGS sequence"/>
</dbReference>
<keyword evidence="1" id="KW-0961">Cell wall biogenesis/degradation</keyword>
<comment type="function">
    <text evidence="1">Lytic transglycosylase with a strong preference for naked glycan strands that lack stem peptides.</text>
</comment>
<feature type="domain" description="SPOR" evidence="3">
    <location>
        <begin position="213"/>
        <end position="288"/>
    </location>
</feature>
<reference evidence="4 5" key="1">
    <citation type="journal article" date="2019" name="Environ. Microbiol.">
        <title>Species interactions and distinct microbial communities in high Arctic permafrost affected cryosols are associated with the CH4 and CO2 gas fluxes.</title>
        <authorList>
            <person name="Altshuler I."/>
            <person name="Hamel J."/>
            <person name="Turney S."/>
            <person name="Magnuson E."/>
            <person name="Levesque R."/>
            <person name="Greer C."/>
            <person name="Whyte L.G."/>
        </authorList>
    </citation>
    <scope>NUCLEOTIDE SEQUENCE [LARGE SCALE GENOMIC DNA]</scope>
    <source>
        <strain evidence="4 5">S9.3B</strain>
    </source>
</reference>
<evidence type="ECO:0000313" key="4">
    <source>
        <dbReference type="EMBL" id="TPG53175.1"/>
    </source>
</evidence>
<dbReference type="GO" id="GO:0008932">
    <property type="term" value="F:lytic endotransglycosylase activity"/>
    <property type="evidence" value="ECO:0007669"/>
    <property type="project" value="UniProtKB-UniRule"/>
</dbReference>
<dbReference type="Pfam" id="PF05036">
    <property type="entry name" value="SPOR"/>
    <property type="match status" value="1"/>
</dbReference>
<evidence type="ECO:0000256" key="1">
    <source>
        <dbReference type="HAMAP-Rule" id="MF_02071"/>
    </source>
</evidence>
<dbReference type="SUPFAM" id="SSF110997">
    <property type="entry name" value="Sporulation related repeat"/>
    <property type="match status" value="1"/>
</dbReference>
<accession>A0A502FUN0</accession>
<comment type="similarity">
    <text evidence="1">Belongs to the RlpA family.</text>
</comment>
<dbReference type="PROSITE" id="PS51724">
    <property type="entry name" value="SPOR"/>
    <property type="match status" value="1"/>
</dbReference>
<dbReference type="InterPro" id="IPR007730">
    <property type="entry name" value="SPOR-like_dom"/>
</dbReference>
<feature type="compositionally biased region" description="Polar residues" evidence="2">
    <location>
        <begin position="227"/>
        <end position="236"/>
    </location>
</feature>
<dbReference type="InterPro" id="IPR036680">
    <property type="entry name" value="SPOR-like_sf"/>
</dbReference>
<dbReference type="EMBL" id="RCZP01000019">
    <property type="protein sequence ID" value="TPG53175.1"/>
    <property type="molecule type" value="Genomic_DNA"/>
</dbReference>
<dbReference type="PANTHER" id="PTHR34183:SF8">
    <property type="entry name" value="ENDOLYTIC PEPTIDOGLYCAN TRANSGLYCOSYLASE RLPA-RELATED"/>
    <property type="match status" value="1"/>
</dbReference>
<dbReference type="EC" id="4.2.2.-" evidence="1"/>
<name>A0A502FUN0_9PROT</name>
<feature type="region of interest" description="Disordered" evidence="2">
    <location>
        <begin position="150"/>
        <end position="184"/>
    </location>
</feature>
<dbReference type="PANTHER" id="PTHR34183">
    <property type="entry name" value="ENDOLYTIC PEPTIDOGLYCAN TRANSGLYCOSYLASE RLPA"/>
    <property type="match status" value="1"/>
</dbReference>
<organism evidence="4 5">
    <name type="scientific">Muricoccus nepalensis</name>
    <dbReference type="NCBI Taxonomy" id="1854500"/>
    <lineage>
        <taxon>Bacteria</taxon>
        <taxon>Pseudomonadati</taxon>
        <taxon>Pseudomonadota</taxon>
        <taxon>Alphaproteobacteria</taxon>
        <taxon>Acetobacterales</taxon>
        <taxon>Roseomonadaceae</taxon>
        <taxon>Muricoccus</taxon>
    </lineage>
</organism>
<dbReference type="AlphaFoldDB" id="A0A502FUN0"/>
<dbReference type="Gene3D" id="2.40.40.10">
    <property type="entry name" value="RlpA-like domain"/>
    <property type="match status" value="1"/>
</dbReference>
<protein>
    <recommendedName>
        <fullName evidence="1">Endolytic peptidoglycan transglycosylase RlpA</fullName>
        <ecNumber evidence="1">4.2.2.-</ecNumber>
    </recommendedName>
</protein>
<dbReference type="InterPro" id="IPR036908">
    <property type="entry name" value="RlpA-like_sf"/>
</dbReference>
<keyword evidence="5" id="KW-1185">Reference proteome</keyword>
<evidence type="ECO:0000259" key="3">
    <source>
        <dbReference type="PROSITE" id="PS51724"/>
    </source>
</evidence>
<keyword evidence="1" id="KW-0456">Lyase</keyword>
<dbReference type="GO" id="GO:0071555">
    <property type="term" value="P:cell wall organization"/>
    <property type="evidence" value="ECO:0007669"/>
    <property type="project" value="UniProtKB-KW"/>
</dbReference>
<sequence>MLLSGCWKPEPATLSGEPRYVVGEAYQLRNLWFYPREDFALVETGLATLAADSRPGRRIANGEVHDPSAATAAHRTLQLPAVVRVTNLENGRSVLLRVNDRGPADPGRVLELSRRAGELLGVGAGRPAQVRVAVEGDASRALAAGLPLPESSRPRIEAAPSGSVERETLAPLAGSRQAERVREGRPTAVAVAGGEASRPAPAVPLPEQVVQGPSTPGRLFVQGSSFSTPAAAQRQASRLGGARVEPAGPARRPEWRVRLGPFANVAEADRALDEALRGGVSEARIVVD</sequence>
<dbReference type="GO" id="GO:0042834">
    <property type="term" value="F:peptidoglycan binding"/>
    <property type="evidence" value="ECO:0007669"/>
    <property type="project" value="InterPro"/>
</dbReference>
<dbReference type="InterPro" id="IPR034718">
    <property type="entry name" value="RlpA"/>
</dbReference>
<dbReference type="OrthoDB" id="9779128at2"/>
<proteinExistence type="inferred from homology"/>
<evidence type="ECO:0000256" key="2">
    <source>
        <dbReference type="SAM" id="MobiDB-lite"/>
    </source>
</evidence>
<dbReference type="Pfam" id="PF03330">
    <property type="entry name" value="DPBB_1"/>
    <property type="match status" value="1"/>
</dbReference>
<comment type="caution">
    <text evidence="4">The sequence shown here is derived from an EMBL/GenBank/DDBJ whole genome shotgun (WGS) entry which is preliminary data.</text>
</comment>
<gene>
    <name evidence="1" type="primary">rlpA</name>
    <name evidence="4" type="ORF">EAH89_17500</name>
</gene>
<dbReference type="CDD" id="cd22268">
    <property type="entry name" value="DPBB_RlpA-like"/>
    <property type="match status" value="1"/>
</dbReference>
<dbReference type="HAMAP" id="MF_02071">
    <property type="entry name" value="RlpA"/>
    <property type="match status" value="1"/>
</dbReference>